<reference evidence="3" key="1">
    <citation type="submission" date="2015-01" db="EMBL/GenBank/DDBJ databases">
        <authorList>
            <person name="Aksoy S."/>
            <person name="Warren W."/>
            <person name="Wilson R.K."/>
        </authorList>
    </citation>
    <scope>NUCLEOTIDE SEQUENCE [LARGE SCALE GENOMIC DNA]</scope>
    <source>
        <strain evidence="3">IAEA</strain>
    </source>
</reference>
<accession>A0A1B0B0U8</accession>
<feature type="region of interest" description="Disordered" evidence="1">
    <location>
        <begin position="1"/>
        <end position="56"/>
    </location>
</feature>
<evidence type="ECO:0000256" key="1">
    <source>
        <dbReference type="SAM" id="MobiDB-lite"/>
    </source>
</evidence>
<dbReference type="AlphaFoldDB" id="A0A1B0B0U8"/>
<dbReference type="VEuPathDB" id="VectorBase:GPPI015063"/>
<organism evidence="2 3">
    <name type="scientific">Glossina palpalis gambiensis</name>
    <dbReference type="NCBI Taxonomy" id="67801"/>
    <lineage>
        <taxon>Eukaryota</taxon>
        <taxon>Metazoa</taxon>
        <taxon>Ecdysozoa</taxon>
        <taxon>Arthropoda</taxon>
        <taxon>Hexapoda</taxon>
        <taxon>Insecta</taxon>
        <taxon>Pterygota</taxon>
        <taxon>Neoptera</taxon>
        <taxon>Endopterygota</taxon>
        <taxon>Diptera</taxon>
        <taxon>Brachycera</taxon>
        <taxon>Muscomorpha</taxon>
        <taxon>Hippoboscoidea</taxon>
        <taxon>Glossinidae</taxon>
        <taxon>Glossina</taxon>
    </lineage>
</organism>
<keyword evidence="3" id="KW-1185">Reference proteome</keyword>
<dbReference type="EMBL" id="JXJN01006819">
    <property type="status" value="NOT_ANNOTATED_CDS"/>
    <property type="molecule type" value="Genomic_DNA"/>
</dbReference>
<name>A0A1B0B0U8_9MUSC</name>
<dbReference type="Proteomes" id="UP000092460">
    <property type="component" value="Unassembled WGS sequence"/>
</dbReference>
<sequence length="90" mass="9943">MYDGGPSISAEAARREKMRSLQPAADQNEGQEVQRADNAADVEAQTENSGIIEPPEGRELKFTVNIEALREVVGRLSPHDKVVQIHFDEV</sequence>
<reference evidence="2" key="2">
    <citation type="submission" date="2020-05" db="UniProtKB">
        <authorList>
            <consortium name="EnsemblMetazoa"/>
        </authorList>
    </citation>
    <scope>IDENTIFICATION</scope>
    <source>
        <strain evidence="2">IAEA</strain>
    </source>
</reference>
<evidence type="ECO:0000313" key="2">
    <source>
        <dbReference type="EnsemblMetazoa" id="GPPI015063-PA"/>
    </source>
</evidence>
<proteinExistence type="predicted"/>
<dbReference type="EnsemblMetazoa" id="GPPI015063-RA">
    <property type="protein sequence ID" value="GPPI015063-PA"/>
    <property type="gene ID" value="GPPI015063"/>
</dbReference>
<evidence type="ECO:0000313" key="3">
    <source>
        <dbReference type="Proteomes" id="UP000092460"/>
    </source>
</evidence>
<protein>
    <submittedName>
        <fullName evidence="2">Uncharacterized protein</fullName>
    </submittedName>
</protein>